<dbReference type="OrthoDB" id="190201at2759"/>
<organism evidence="2 4">
    <name type="scientific">Adineta steineri</name>
    <dbReference type="NCBI Taxonomy" id="433720"/>
    <lineage>
        <taxon>Eukaryota</taxon>
        <taxon>Metazoa</taxon>
        <taxon>Spiralia</taxon>
        <taxon>Gnathifera</taxon>
        <taxon>Rotifera</taxon>
        <taxon>Eurotatoria</taxon>
        <taxon>Bdelloidea</taxon>
        <taxon>Adinetida</taxon>
        <taxon>Adinetidae</taxon>
        <taxon>Adineta</taxon>
    </lineage>
</organism>
<gene>
    <name evidence="3" type="ORF">OKA104_LOCUS16413</name>
    <name evidence="2" type="ORF">VCS650_LOCUS14920</name>
</gene>
<dbReference type="EMBL" id="CAJOAY010000941">
    <property type="protein sequence ID" value="CAF3763947.1"/>
    <property type="molecule type" value="Genomic_DNA"/>
</dbReference>
<dbReference type="AlphaFoldDB" id="A0A814H276"/>
<sequence length="310" mass="35600">MSSDPASHFIALPNRPIVQANGETTQGPLELHYWEWKGHQPTILFCHAASFHGRCYDRIINEALHGYHVISLDFRGHGQSQKHPPPYRFRWLGEDILHLIETLNLPKNNLIGIGHSMGGYALTYAAAIAPTKLFRSLLLCDPGIVVQSLYGVGDKKLESVEYILRRKTQWSSLEDMISRFEKRTPFSRWPKDTLRDYCTYAINEDYKLRCSSEGEHSLYQSASASDTNIYPLIEKSKYIHDIPIHIVRSSLPHILGQYDTSPTAPELVNWLKKGQDTRLENAVHLFPMEQPQVMINIVKKFMKENMRSNL</sequence>
<dbReference type="SUPFAM" id="SSF53474">
    <property type="entry name" value="alpha/beta-Hydrolases"/>
    <property type="match status" value="1"/>
</dbReference>
<dbReference type="Proteomes" id="UP000663881">
    <property type="component" value="Unassembled WGS sequence"/>
</dbReference>
<evidence type="ECO:0000313" key="2">
    <source>
        <dbReference type="EMBL" id="CAF1004600.1"/>
    </source>
</evidence>
<evidence type="ECO:0000313" key="4">
    <source>
        <dbReference type="Proteomes" id="UP000663891"/>
    </source>
</evidence>
<comment type="caution">
    <text evidence="2">The sequence shown here is derived from an EMBL/GenBank/DDBJ whole genome shotgun (WGS) entry which is preliminary data.</text>
</comment>
<dbReference type="EMBL" id="CAJNON010000127">
    <property type="protein sequence ID" value="CAF1004600.1"/>
    <property type="molecule type" value="Genomic_DNA"/>
</dbReference>
<dbReference type="Pfam" id="PF12697">
    <property type="entry name" value="Abhydrolase_6"/>
    <property type="match status" value="1"/>
</dbReference>
<accession>A0A814H276</accession>
<name>A0A814H276_9BILA</name>
<dbReference type="InterPro" id="IPR029058">
    <property type="entry name" value="AB_hydrolase_fold"/>
</dbReference>
<feature type="domain" description="AB hydrolase-1" evidence="1">
    <location>
        <begin position="43"/>
        <end position="194"/>
    </location>
</feature>
<dbReference type="Gene3D" id="3.40.50.1820">
    <property type="entry name" value="alpha/beta hydrolase"/>
    <property type="match status" value="1"/>
</dbReference>
<dbReference type="InterPro" id="IPR000073">
    <property type="entry name" value="AB_hydrolase_1"/>
</dbReference>
<evidence type="ECO:0000259" key="1">
    <source>
        <dbReference type="Pfam" id="PF12697"/>
    </source>
</evidence>
<proteinExistence type="predicted"/>
<dbReference type="Proteomes" id="UP000663891">
    <property type="component" value="Unassembled WGS sequence"/>
</dbReference>
<evidence type="ECO:0000313" key="3">
    <source>
        <dbReference type="EMBL" id="CAF3763947.1"/>
    </source>
</evidence>
<dbReference type="PANTHER" id="PTHR43194">
    <property type="entry name" value="HYDROLASE ALPHA/BETA FOLD FAMILY"/>
    <property type="match status" value="1"/>
</dbReference>
<reference evidence="2" key="1">
    <citation type="submission" date="2021-02" db="EMBL/GenBank/DDBJ databases">
        <authorList>
            <person name="Nowell W R."/>
        </authorList>
    </citation>
    <scope>NUCLEOTIDE SEQUENCE</scope>
</reference>
<dbReference type="InterPro" id="IPR050228">
    <property type="entry name" value="Carboxylesterase_BioH"/>
</dbReference>
<protein>
    <recommendedName>
        <fullName evidence="1">AB hydrolase-1 domain-containing protein</fullName>
    </recommendedName>
</protein>
<dbReference type="PANTHER" id="PTHR43194:SF2">
    <property type="entry name" value="PEROXISOMAL MEMBRANE PROTEIN LPX1"/>
    <property type="match status" value="1"/>
</dbReference>